<reference evidence="2 3" key="1">
    <citation type="submission" date="2013-11" db="EMBL/GenBank/DDBJ databases">
        <title>The Damaraland mole rat (Fukomys damarensis) genome and evolution of African mole rats.</title>
        <authorList>
            <person name="Gladyshev V.N."/>
            <person name="Fang X."/>
        </authorList>
    </citation>
    <scope>NUCLEOTIDE SEQUENCE [LARGE SCALE GENOMIC DNA]</scope>
    <source>
        <tissue evidence="2">Liver</tissue>
    </source>
</reference>
<dbReference type="EMBL" id="KN122054">
    <property type="protein sequence ID" value="KFO33771.1"/>
    <property type="molecule type" value="Genomic_DNA"/>
</dbReference>
<feature type="compositionally biased region" description="Basic and acidic residues" evidence="1">
    <location>
        <begin position="19"/>
        <end position="38"/>
    </location>
</feature>
<dbReference type="Proteomes" id="UP000028990">
    <property type="component" value="Unassembled WGS sequence"/>
</dbReference>
<feature type="compositionally biased region" description="Polar residues" evidence="1">
    <location>
        <begin position="1"/>
        <end position="11"/>
    </location>
</feature>
<proteinExistence type="predicted"/>
<evidence type="ECO:0000313" key="2">
    <source>
        <dbReference type="EMBL" id="KFO33771.1"/>
    </source>
</evidence>
<evidence type="ECO:0000256" key="1">
    <source>
        <dbReference type="SAM" id="MobiDB-lite"/>
    </source>
</evidence>
<gene>
    <name evidence="2" type="ORF">H920_04765</name>
</gene>
<accession>A0A091EEJ2</accession>
<keyword evidence="3" id="KW-1185">Reference proteome</keyword>
<evidence type="ECO:0000313" key="3">
    <source>
        <dbReference type="Proteomes" id="UP000028990"/>
    </source>
</evidence>
<dbReference type="AlphaFoldDB" id="A0A091EEJ2"/>
<organism evidence="2 3">
    <name type="scientific">Fukomys damarensis</name>
    <name type="common">Damaraland mole rat</name>
    <name type="synonym">Cryptomys damarensis</name>
    <dbReference type="NCBI Taxonomy" id="885580"/>
    <lineage>
        <taxon>Eukaryota</taxon>
        <taxon>Metazoa</taxon>
        <taxon>Chordata</taxon>
        <taxon>Craniata</taxon>
        <taxon>Vertebrata</taxon>
        <taxon>Euteleostomi</taxon>
        <taxon>Mammalia</taxon>
        <taxon>Eutheria</taxon>
        <taxon>Euarchontoglires</taxon>
        <taxon>Glires</taxon>
        <taxon>Rodentia</taxon>
        <taxon>Hystricomorpha</taxon>
        <taxon>Bathyergidae</taxon>
        <taxon>Fukomys</taxon>
    </lineage>
</organism>
<sequence length="165" mass="18441">MAQLGQQQETLRLSAWKKHQTDAGHPRKEMDLRMERHRQSSSGKTSKLRKGFLEDAALKQSVEVAATQGDTRLCEHTGCKLPSPWPAEKKPPAALVVPREPVSAVTLRPCISSLRQLWVTGPLPTSYSFPVQDVRRESEHQEGVLGFVQLFKGPVQKTQLHADDV</sequence>
<feature type="region of interest" description="Disordered" evidence="1">
    <location>
        <begin position="1"/>
        <end position="47"/>
    </location>
</feature>
<protein>
    <submittedName>
        <fullName evidence="2">Uncharacterized protein</fullName>
    </submittedName>
</protein>
<name>A0A091EEJ2_FUKDA</name>